<dbReference type="PANTHER" id="PTHR48081">
    <property type="entry name" value="AB HYDROLASE SUPERFAMILY PROTEIN C4A8.06C"/>
    <property type="match status" value="1"/>
</dbReference>
<dbReference type="InterPro" id="IPR050300">
    <property type="entry name" value="GDXG_lipolytic_enzyme"/>
</dbReference>
<protein>
    <recommendedName>
        <fullName evidence="3">Alpha/beta hydrolase fold-3 domain-containing protein</fullName>
    </recommendedName>
</protein>
<dbReference type="Proteomes" id="UP000767238">
    <property type="component" value="Unassembled WGS sequence"/>
</dbReference>
<accession>A0A9P8G996</accession>
<feature type="non-terminal residue" evidence="4">
    <location>
        <position position="1"/>
    </location>
</feature>
<keyword evidence="1" id="KW-0378">Hydrolase</keyword>
<gene>
    <name evidence="4" type="ORF">KCV03_g10206</name>
</gene>
<evidence type="ECO:0000313" key="4">
    <source>
        <dbReference type="EMBL" id="KAH0209942.1"/>
    </source>
</evidence>
<feature type="domain" description="Alpha/beta hydrolase fold-3" evidence="3">
    <location>
        <begin position="271"/>
        <end position="477"/>
    </location>
</feature>
<dbReference type="InterPro" id="IPR013094">
    <property type="entry name" value="AB_hydrolase_3"/>
</dbReference>
<evidence type="ECO:0000256" key="2">
    <source>
        <dbReference type="SAM" id="MobiDB-lite"/>
    </source>
</evidence>
<dbReference type="Pfam" id="PF07859">
    <property type="entry name" value="Abhydrolase_3"/>
    <property type="match status" value="1"/>
</dbReference>
<feature type="compositionally biased region" description="Basic and acidic residues" evidence="2">
    <location>
        <begin position="70"/>
        <end position="80"/>
    </location>
</feature>
<comment type="caution">
    <text evidence="4">The sequence shown here is derived from an EMBL/GenBank/DDBJ whole genome shotgun (WGS) entry which is preliminary data.</text>
</comment>
<evidence type="ECO:0000259" key="3">
    <source>
        <dbReference type="Pfam" id="PF07859"/>
    </source>
</evidence>
<name>A0A9P8G996_AURME</name>
<organism evidence="4 5">
    <name type="scientific">Aureobasidium melanogenum</name>
    <name type="common">Aureobasidium pullulans var. melanogenum</name>
    <dbReference type="NCBI Taxonomy" id="46634"/>
    <lineage>
        <taxon>Eukaryota</taxon>
        <taxon>Fungi</taxon>
        <taxon>Dikarya</taxon>
        <taxon>Ascomycota</taxon>
        <taxon>Pezizomycotina</taxon>
        <taxon>Dothideomycetes</taxon>
        <taxon>Dothideomycetidae</taxon>
        <taxon>Dothideales</taxon>
        <taxon>Saccotheciaceae</taxon>
        <taxon>Aureobasidium</taxon>
    </lineage>
</organism>
<dbReference type="SUPFAM" id="SSF53474">
    <property type="entry name" value="alpha/beta-Hydrolases"/>
    <property type="match status" value="1"/>
</dbReference>
<dbReference type="EMBL" id="JAHFYH010000197">
    <property type="protein sequence ID" value="KAH0209942.1"/>
    <property type="molecule type" value="Genomic_DNA"/>
</dbReference>
<reference evidence="4" key="1">
    <citation type="journal article" date="2021" name="J Fungi (Basel)">
        <title>Virulence traits and population genomics of the black yeast Aureobasidium melanogenum.</title>
        <authorList>
            <person name="Cernosa A."/>
            <person name="Sun X."/>
            <person name="Gostincar C."/>
            <person name="Fang C."/>
            <person name="Gunde-Cimerman N."/>
            <person name="Song Z."/>
        </authorList>
    </citation>
    <scope>NUCLEOTIDE SEQUENCE</scope>
    <source>
        <strain evidence="4">EXF-8016</strain>
    </source>
</reference>
<dbReference type="AlphaFoldDB" id="A0A9P8G996"/>
<sequence length="501" mass="56395">MFSEVVFDLDVGGIDGLVNIAKSPTLREHVQTIRLHRRSGPKDFGAYEDWHELSVYEYIVPEGLDDDGHDDSKSDYEVKAPTESPMSKQEWEALSDIARRHLYEDYERQRVALQRHIGRLGIFIRARILGEEFDDPSGTTNDKNDDRLARIFLQTFEQALKGLSRLSGFSHEPAHLDETWETMTITYEPEFNAAFAPFAAAIAAAPKLHPGNLEDTKTSIHGFYSAMVSQLPEFPSVAHEIHYTTSRDGHQIPIWFFYSKQRKETKMTSAVFYVHGGGYVTGSVEFLRKQIEARVEATGIPFFAPGYRLAPEHPHPIPHEDCFAALKWVHENAADIFGVDNSRLGVFAESAGGGLAAGLALRARDEKLSPPLAKQILVYPMMDDRNTILNPEVEHLFTWSHDNNETAWKALIGDKDGEIDCYGAAARATNLRGLPSTYLDVGSLDIFVHDSLDYAQRLMRENVEVELHVWPRVPHGFEGLAPQTRYGKMAVDSRDDAVRSL</sequence>
<dbReference type="GO" id="GO:0016787">
    <property type="term" value="F:hydrolase activity"/>
    <property type="evidence" value="ECO:0007669"/>
    <property type="project" value="UniProtKB-KW"/>
</dbReference>
<dbReference type="PANTHER" id="PTHR48081:SF8">
    <property type="entry name" value="ALPHA_BETA HYDROLASE FOLD-3 DOMAIN-CONTAINING PROTEIN-RELATED"/>
    <property type="match status" value="1"/>
</dbReference>
<feature type="region of interest" description="Disordered" evidence="2">
    <location>
        <begin position="64"/>
        <end position="89"/>
    </location>
</feature>
<dbReference type="InterPro" id="IPR029058">
    <property type="entry name" value="AB_hydrolase_fold"/>
</dbReference>
<dbReference type="Gene3D" id="3.40.50.1820">
    <property type="entry name" value="alpha/beta hydrolase"/>
    <property type="match status" value="1"/>
</dbReference>
<proteinExistence type="predicted"/>
<reference evidence="4" key="2">
    <citation type="submission" date="2021-08" db="EMBL/GenBank/DDBJ databases">
        <authorList>
            <person name="Gostincar C."/>
            <person name="Sun X."/>
            <person name="Song Z."/>
            <person name="Gunde-Cimerman N."/>
        </authorList>
    </citation>
    <scope>NUCLEOTIDE SEQUENCE</scope>
    <source>
        <strain evidence="4">EXF-8016</strain>
    </source>
</reference>
<evidence type="ECO:0000256" key="1">
    <source>
        <dbReference type="ARBA" id="ARBA00022801"/>
    </source>
</evidence>
<evidence type="ECO:0000313" key="5">
    <source>
        <dbReference type="Proteomes" id="UP000767238"/>
    </source>
</evidence>